<evidence type="ECO:0000313" key="1">
    <source>
        <dbReference type="EMBL" id="SER50266.1"/>
    </source>
</evidence>
<name>A0A1H9PPJ2_9EURY</name>
<dbReference type="Proteomes" id="UP000199114">
    <property type="component" value="Unassembled WGS sequence"/>
</dbReference>
<sequence>MNQYEDIAVRAYDADDKDELARILTEADADEVWRVIGRVEDIPVSVNKARELATQDD</sequence>
<keyword evidence="2" id="KW-1185">Reference proteome</keyword>
<reference evidence="2" key="1">
    <citation type="submission" date="2016-10" db="EMBL/GenBank/DDBJ databases">
        <authorList>
            <person name="Varghese N."/>
            <person name="Submissions S."/>
        </authorList>
    </citation>
    <scope>NUCLEOTIDE SEQUENCE [LARGE SCALE GENOMIC DNA]</scope>
    <source>
        <strain evidence="2">DSM 25055</strain>
    </source>
</reference>
<proteinExistence type="predicted"/>
<dbReference type="EMBL" id="FOFD01000006">
    <property type="protein sequence ID" value="SER50266.1"/>
    <property type="molecule type" value="Genomic_DNA"/>
</dbReference>
<gene>
    <name evidence="1" type="ORF">SAMN04489841_3939</name>
</gene>
<dbReference type="AlphaFoldDB" id="A0A1H9PPJ2"/>
<organism evidence="1 2">
    <name type="scientific">Natrinema salaciae</name>
    <dbReference type="NCBI Taxonomy" id="1186196"/>
    <lineage>
        <taxon>Archaea</taxon>
        <taxon>Methanobacteriati</taxon>
        <taxon>Methanobacteriota</taxon>
        <taxon>Stenosarchaea group</taxon>
        <taxon>Halobacteria</taxon>
        <taxon>Halobacteriales</taxon>
        <taxon>Natrialbaceae</taxon>
        <taxon>Natrinema</taxon>
    </lineage>
</organism>
<accession>A0A1H9PPJ2</accession>
<protein>
    <submittedName>
        <fullName evidence="1">Uncharacterized protein</fullName>
    </submittedName>
</protein>
<dbReference type="OrthoDB" id="376100at2157"/>
<evidence type="ECO:0000313" key="2">
    <source>
        <dbReference type="Proteomes" id="UP000199114"/>
    </source>
</evidence>
<dbReference type="RefSeq" id="WP_175480202.1">
    <property type="nucleotide sequence ID" value="NZ_FOFD01000006.1"/>
</dbReference>